<dbReference type="Pfam" id="PF09458">
    <property type="entry name" value="H_lectin"/>
    <property type="match status" value="1"/>
</dbReference>
<dbReference type="Proteomes" id="UP000665025">
    <property type="component" value="Chromosome 2"/>
</dbReference>
<dbReference type="NCBIfam" id="NF040941">
    <property type="entry name" value="GGGWT_bact"/>
    <property type="match status" value="1"/>
</dbReference>
<dbReference type="EMBL" id="CP072426">
    <property type="protein sequence ID" value="QTL37603.1"/>
    <property type="molecule type" value="Genomic_DNA"/>
</dbReference>
<protein>
    <submittedName>
        <fullName evidence="6">Discoidin domain-containing protein</fullName>
    </submittedName>
</protein>
<evidence type="ECO:0000313" key="6">
    <source>
        <dbReference type="EMBL" id="QTL37603.1"/>
    </source>
</evidence>
<evidence type="ECO:0000256" key="1">
    <source>
        <dbReference type="ARBA" id="ARBA00022737"/>
    </source>
</evidence>
<feature type="domain" description="F5/8 type C" evidence="4">
    <location>
        <begin position="328"/>
        <end position="429"/>
    </location>
</feature>
<dbReference type="InterPro" id="IPR000421">
    <property type="entry name" value="FA58C"/>
</dbReference>
<reference evidence="6 7" key="1">
    <citation type="submission" date="2021-03" db="EMBL/GenBank/DDBJ databases">
        <title>Complete Genome of Pseudoalteromonas viridis Strain BBR56, a new biocontrol bacterial candidate.</title>
        <authorList>
            <person name="Handayani D.P."/>
            <person name="Isnansetyo A."/>
            <person name="Istiqomah I."/>
            <person name="Jumina J."/>
        </authorList>
    </citation>
    <scope>NUCLEOTIDE SEQUENCE [LARGE SCALE GENOMIC DNA]</scope>
    <source>
        <strain evidence="6 7">BBR56</strain>
    </source>
</reference>
<name>A0ABX7V9L5_9GAMM</name>
<accession>A0ABX7V9L5</accession>
<evidence type="ECO:0000313" key="7">
    <source>
        <dbReference type="Proteomes" id="UP000665025"/>
    </source>
</evidence>
<gene>
    <name evidence="6" type="ORF">J5X90_22445</name>
</gene>
<dbReference type="PANTHER" id="PTHR16146">
    <property type="entry name" value="INTELECTIN"/>
    <property type="match status" value="1"/>
</dbReference>
<dbReference type="Gene3D" id="2.60.40.2080">
    <property type="match status" value="1"/>
</dbReference>
<dbReference type="Gene3D" id="2.60.120.1000">
    <property type="match status" value="1"/>
</dbReference>
<proteinExistence type="predicted"/>
<feature type="domain" description="Fibrinogen C-terminal" evidence="5">
    <location>
        <begin position="442"/>
        <end position="501"/>
    </location>
</feature>
<keyword evidence="3" id="KW-0732">Signal</keyword>
<dbReference type="PANTHER" id="PTHR16146:SF46">
    <property type="entry name" value="INTELECTIN-1A-RELATED"/>
    <property type="match status" value="1"/>
</dbReference>
<keyword evidence="1" id="KW-0677">Repeat</keyword>
<feature type="chain" id="PRO_5046327098" evidence="3">
    <location>
        <begin position="21"/>
        <end position="647"/>
    </location>
</feature>
<sequence>MKLLTHLCALAVFSALPGHAIEAQVGELQISSQPTAIALDQAFSAPVVFFGLPSLNDPEPGVVSVQLSGDQVNVHFSEWPYLDQAHGTENVPYVVVEKGRHLMPDGSIWEVGTYNQASGAHMVHFSQPFTTPPTVILSPQTQNDAETFSVRAHSVTKFGFASRLYEQESGGSHAAETIGYLAIYSPANSGKLNEQISFRHTSALLSNKRFNTSLGTIFLQEEQSRDTELDHVDEVVGIVEINGHVFATDQSTYGSDSIALRYSAEYKYTDTEFSERNNIALIGTNGLNRASYSASRTYTSDLPSSAFDGWGYGSRIINQNRTEKEARSTWISYANEPQWLEVNMGAIAQVTGIRVVNLTYANRSPKNVVLQVSSDGVHFVDHEQFDLQMTDDTVVLAKPAIAQYFRLVIKSNHGDVTFIKVDEVELYGNLVEKVGDNSEPPVSGTPVTESCNMLHQLNPDLPSGEYMIDPDKNGTLIEPFLVYCDMETQGGGWTLFANHQDNIQQIATLPNISPESYGVMESEKWQALRATMTSGYMFKDEFQKVSVLNASTMSETDCRTPTSVTQLDNIAVISDYGTLWHYEASGCSISSLDYSVVLLSDADSSRNASYQYQGAGLIQYASKKFDVWPYSSSVSRDEQNELLYFIK</sequence>
<evidence type="ECO:0000256" key="3">
    <source>
        <dbReference type="SAM" id="SignalP"/>
    </source>
</evidence>
<evidence type="ECO:0000259" key="4">
    <source>
        <dbReference type="PROSITE" id="PS50022"/>
    </source>
</evidence>
<dbReference type="InterPro" id="IPR008979">
    <property type="entry name" value="Galactose-bd-like_sf"/>
</dbReference>
<dbReference type="SUPFAM" id="SSF49785">
    <property type="entry name" value="Galactose-binding domain-like"/>
    <property type="match status" value="1"/>
</dbReference>
<dbReference type="InterPro" id="IPR037221">
    <property type="entry name" value="H-type_lectin_dom_sf"/>
</dbReference>
<evidence type="ECO:0000259" key="5">
    <source>
        <dbReference type="PROSITE" id="PS51406"/>
    </source>
</evidence>
<keyword evidence="2" id="KW-1015">Disulfide bond</keyword>
<dbReference type="InterPro" id="IPR002181">
    <property type="entry name" value="Fibrinogen_a/b/g_C_dom"/>
</dbReference>
<keyword evidence="7" id="KW-1185">Reference proteome</keyword>
<dbReference type="Gene3D" id="2.60.120.260">
    <property type="entry name" value="Galactose-binding domain-like"/>
    <property type="match status" value="1"/>
</dbReference>
<evidence type="ECO:0000256" key="2">
    <source>
        <dbReference type="ARBA" id="ARBA00023157"/>
    </source>
</evidence>
<dbReference type="PROSITE" id="PS51406">
    <property type="entry name" value="FIBRINOGEN_C_2"/>
    <property type="match status" value="1"/>
</dbReference>
<dbReference type="InterPro" id="IPR036056">
    <property type="entry name" value="Fibrinogen-like_C"/>
</dbReference>
<dbReference type="PROSITE" id="PS50022">
    <property type="entry name" value="FA58C_3"/>
    <property type="match status" value="1"/>
</dbReference>
<dbReference type="RefSeq" id="WP_209053819.1">
    <property type="nucleotide sequence ID" value="NZ_CP072426.1"/>
</dbReference>
<dbReference type="Pfam" id="PF00147">
    <property type="entry name" value="Fibrinogen_C"/>
    <property type="match status" value="1"/>
</dbReference>
<feature type="signal peptide" evidence="3">
    <location>
        <begin position="1"/>
        <end position="20"/>
    </location>
</feature>
<dbReference type="SUPFAM" id="SSF56496">
    <property type="entry name" value="Fibrinogen C-terminal domain-like"/>
    <property type="match status" value="1"/>
</dbReference>
<dbReference type="Pfam" id="PF00754">
    <property type="entry name" value="F5_F8_type_C"/>
    <property type="match status" value="1"/>
</dbReference>
<organism evidence="6 7">
    <name type="scientific">Pseudoalteromonas viridis</name>
    <dbReference type="NCBI Taxonomy" id="339617"/>
    <lineage>
        <taxon>Bacteria</taxon>
        <taxon>Pseudomonadati</taxon>
        <taxon>Pseudomonadota</taxon>
        <taxon>Gammaproteobacteria</taxon>
        <taxon>Alteromonadales</taxon>
        <taxon>Pseudoalteromonadaceae</taxon>
        <taxon>Pseudoalteromonas</taxon>
    </lineage>
</organism>
<dbReference type="InterPro" id="IPR019019">
    <property type="entry name" value="H-type_lectin_domain"/>
</dbReference>